<evidence type="ECO:0000313" key="1">
    <source>
        <dbReference type="EMBL" id="GAF94157.1"/>
    </source>
</evidence>
<gene>
    <name evidence="1" type="ORF">S01H1_26043</name>
</gene>
<comment type="caution">
    <text evidence="1">The sequence shown here is derived from an EMBL/GenBank/DDBJ whole genome shotgun (WGS) entry which is preliminary data.</text>
</comment>
<protein>
    <submittedName>
        <fullName evidence="1">Uncharacterized protein</fullName>
    </submittedName>
</protein>
<dbReference type="EMBL" id="BARS01015768">
    <property type="protein sequence ID" value="GAF94157.1"/>
    <property type="molecule type" value="Genomic_DNA"/>
</dbReference>
<dbReference type="AlphaFoldDB" id="X0U165"/>
<feature type="non-terminal residue" evidence="1">
    <location>
        <position position="1"/>
    </location>
</feature>
<name>X0U165_9ZZZZ</name>
<proteinExistence type="predicted"/>
<sequence>NIYGDNINPMAGRGIKSRFPERAVVLSATRDYFEWYISRCSALLSQLLAITDVKQRFVTALTLNRLAVDTRIIETSASPYLMKLLFFGVLDKYANMCVKLGACETEFVLWKTFLTSDFYEGEIKNALQAIPGCVGEELSHSAQWIFQHLENVGPSPKVLRELRNSYHGYGIHRIDTLISHSGEVHNDVPSLSNILWHWLLAKGLPYSPAGG</sequence>
<organism evidence="1">
    <name type="scientific">marine sediment metagenome</name>
    <dbReference type="NCBI Taxonomy" id="412755"/>
    <lineage>
        <taxon>unclassified sequences</taxon>
        <taxon>metagenomes</taxon>
        <taxon>ecological metagenomes</taxon>
    </lineage>
</organism>
<reference evidence="1" key="1">
    <citation type="journal article" date="2014" name="Front. Microbiol.">
        <title>High frequency of phylogenetically diverse reductive dehalogenase-homologous genes in deep subseafloor sedimentary metagenomes.</title>
        <authorList>
            <person name="Kawai M."/>
            <person name="Futagami T."/>
            <person name="Toyoda A."/>
            <person name="Takaki Y."/>
            <person name="Nishi S."/>
            <person name="Hori S."/>
            <person name="Arai W."/>
            <person name="Tsubouchi T."/>
            <person name="Morono Y."/>
            <person name="Uchiyama I."/>
            <person name="Ito T."/>
            <person name="Fujiyama A."/>
            <person name="Inagaki F."/>
            <person name="Takami H."/>
        </authorList>
    </citation>
    <scope>NUCLEOTIDE SEQUENCE</scope>
    <source>
        <strain evidence="1">Expedition CK06-06</strain>
    </source>
</reference>
<accession>X0U165</accession>